<protein>
    <submittedName>
        <fullName evidence="3">Aldehyde dehydrogenase family protein</fullName>
    </submittedName>
</protein>
<gene>
    <name evidence="3" type="ORF">I8J32_006115</name>
</gene>
<accession>A0A975ATW6</accession>
<dbReference type="Gene3D" id="3.40.605.10">
    <property type="entry name" value="Aldehyde Dehydrogenase, Chain A, domain 1"/>
    <property type="match status" value="1"/>
</dbReference>
<sequence length="483" mass="50447">MNDEMHATSLTLAHHIAGQDMPGPAELEQRNPAVPDDLCVRLPQAGADLVAHAVDAARRALAPLSLGGIEARSDALARIGRQIAAEADDFALLIARETGKTLRDARGETIRAARIFDFFAGETLRNVGERFDSTRLGAMVEVMQHPVGVVGVITPWNFPIAIPAWKIAPALAFGNTVVWKPSEVSSAIAAKLMGIVAHSGLPSGSVNMLLGAGASGAALCAHVGIDAVSFTGSESAGSAVRQAVTARGARVQLEMGGVNGLIVLADADLDVAVECAANGAFFAAGQRCTATSRIIVDHAIADRFVVALAQRVDRLAIGDPRQAATDVGPLASPRQKERVSAQVDAVRRSGAITAFGAVPDPQDCFFPPTLFDHADHAGPLAREEIFGPVAGVFRVDGFDEALALLNDSRHGLSAGLCTRSLRHAEAFKHHARAGMLMINLPTAGVDHHAPFGGMGASSFGPREQGRAARAFYTTVRTTYLAAG</sequence>
<reference evidence="3 4" key="1">
    <citation type="submission" date="2021-03" db="EMBL/GenBank/DDBJ databases">
        <title>Lysobacter sp. nov. isolated from soil of gangwondo yeongwol, south Korea.</title>
        <authorList>
            <person name="Kim K.R."/>
            <person name="Kim K.H."/>
            <person name="Jeon C.O."/>
        </authorList>
    </citation>
    <scope>NUCLEOTIDE SEQUENCE [LARGE SCALE GENOMIC DNA]</scope>
    <source>
        <strain evidence="3 4">R19</strain>
    </source>
</reference>
<dbReference type="KEGG" id="lsf:I8J32_006115"/>
<dbReference type="InterPro" id="IPR016162">
    <property type="entry name" value="Ald_DH_N"/>
</dbReference>
<dbReference type="EMBL" id="CP071518">
    <property type="protein sequence ID" value="QSX79435.1"/>
    <property type="molecule type" value="Genomic_DNA"/>
</dbReference>
<keyword evidence="1" id="KW-0560">Oxidoreductase</keyword>
<dbReference type="InterPro" id="IPR015590">
    <property type="entry name" value="Aldehyde_DH_dom"/>
</dbReference>
<proteinExistence type="predicted"/>
<dbReference type="RefSeq" id="WP_200616170.1">
    <property type="nucleotide sequence ID" value="NZ_CP071518.1"/>
</dbReference>
<dbReference type="InterPro" id="IPR016161">
    <property type="entry name" value="Ald_DH/histidinol_DH"/>
</dbReference>
<dbReference type="InterPro" id="IPR016163">
    <property type="entry name" value="Ald_DH_C"/>
</dbReference>
<dbReference type="Gene3D" id="3.40.309.10">
    <property type="entry name" value="Aldehyde Dehydrogenase, Chain A, domain 2"/>
    <property type="match status" value="1"/>
</dbReference>
<dbReference type="PANTHER" id="PTHR11699">
    <property type="entry name" value="ALDEHYDE DEHYDROGENASE-RELATED"/>
    <property type="match status" value="1"/>
</dbReference>
<dbReference type="Pfam" id="PF00171">
    <property type="entry name" value="Aldedh"/>
    <property type="match status" value="1"/>
</dbReference>
<keyword evidence="4" id="KW-1185">Reference proteome</keyword>
<name>A0A975ATW6_9GAMM</name>
<dbReference type="GO" id="GO:0016620">
    <property type="term" value="F:oxidoreductase activity, acting on the aldehyde or oxo group of donors, NAD or NADP as acceptor"/>
    <property type="evidence" value="ECO:0007669"/>
    <property type="project" value="InterPro"/>
</dbReference>
<evidence type="ECO:0000313" key="4">
    <source>
        <dbReference type="Proteomes" id="UP000639274"/>
    </source>
</evidence>
<organism evidence="3 4">
    <name type="scientific">Agrilutibacter solisilvae</name>
    <dbReference type="NCBI Taxonomy" id="2763317"/>
    <lineage>
        <taxon>Bacteria</taxon>
        <taxon>Pseudomonadati</taxon>
        <taxon>Pseudomonadota</taxon>
        <taxon>Gammaproteobacteria</taxon>
        <taxon>Lysobacterales</taxon>
        <taxon>Lysobacteraceae</taxon>
        <taxon>Agrilutibacter</taxon>
    </lineage>
</organism>
<evidence type="ECO:0000256" key="1">
    <source>
        <dbReference type="ARBA" id="ARBA00023002"/>
    </source>
</evidence>
<dbReference type="Proteomes" id="UP000639274">
    <property type="component" value="Chromosome"/>
</dbReference>
<dbReference type="AlphaFoldDB" id="A0A975ATW6"/>
<dbReference type="InterPro" id="IPR016160">
    <property type="entry name" value="Ald_DH_CS_CYS"/>
</dbReference>
<dbReference type="SUPFAM" id="SSF53720">
    <property type="entry name" value="ALDH-like"/>
    <property type="match status" value="1"/>
</dbReference>
<evidence type="ECO:0000313" key="3">
    <source>
        <dbReference type="EMBL" id="QSX79435.1"/>
    </source>
</evidence>
<evidence type="ECO:0000259" key="2">
    <source>
        <dbReference type="Pfam" id="PF00171"/>
    </source>
</evidence>
<dbReference type="PROSITE" id="PS00070">
    <property type="entry name" value="ALDEHYDE_DEHYDR_CYS"/>
    <property type="match status" value="1"/>
</dbReference>
<feature type="domain" description="Aldehyde dehydrogenase" evidence="2">
    <location>
        <begin position="26"/>
        <end position="477"/>
    </location>
</feature>